<dbReference type="Pfam" id="PF08264">
    <property type="entry name" value="Anticodon_1"/>
    <property type="match status" value="1"/>
</dbReference>
<sequence>MAKREYNFTDIERKWQGFWEGCGLFRVDEKSRKEKFYCLVMFPYPSGTLHVGHGRNYIIGDVVSRYKIMKGYNVLSPIGWDAFGLPAENAAIKSGVHPALWTRDNIKAMKRQLQRWGVGYDWDREVTSCNPDYYKWTQWIFLKLYENNLAYKKKAAVNWCSSCATVLANEQVVDGCCERCDTPVRQRDLEQWFFRISQYAQIVLDDISLLEGWPERVKTMQANWIGRSEGIRINFTLENSDTIVPCFTTRPDTLYGVTFISLAPEHPFVDELISGTPQERAIKDFIERARSQGMVERTAEGTEKEGMFTGKYVINPIDKSKVPVWIANYVLMEYGTGAVMGVPAHDQRDFLFARKYHLPVKVVIQPKEGELRADTMDAAYIDNGVQVNSGFFNGMPNTETIRKIPEYLESKGFGAKTVTYRLRDWLISRQRYWGAPIPIVYCEKCGTVPVPESQLPVVLPEKVEFKPHGMSPLAEVDSFMNTQCPKCSGAARREIDTMDTFVDSSWYFLRYLSPKEADRPFIPEKVNTWLPVDQYIGGVEHAILHLLYSRFITKVLYDLGYITFKEPFQHLFTQGMIIKDGAKMSKSKGNVVSPDILIDKYGADTQRLYILFIGPPQKDAEWNDRGVLGAYRFLGRLWQKITDYEEVYAKVLKADIYIQKLSNQAKTLYRQTNQTIKKVTEDVETSWHFNTAIASVMELLNNIDSFHVTIPQNTEEELDFHVFRHAMETILLLMAPFVPHICEELWEVMGHKPSIFRQPWPTYDKNAIHEEMIEIVIQINSKVRSRLSVPVDMNNDELRRCVLNDERITALLDGKKIINTVIVPKKLVNIVVK</sequence>
<evidence type="ECO:0000256" key="9">
    <source>
        <dbReference type="HAMAP-Rule" id="MF_00049"/>
    </source>
</evidence>
<dbReference type="FunFam" id="3.40.50.620:FF:000003">
    <property type="entry name" value="Leucine--tRNA ligase"/>
    <property type="match status" value="1"/>
</dbReference>
<evidence type="ECO:0000259" key="14">
    <source>
        <dbReference type="Pfam" id="PF13603"/>
    </source>
</evidence>
<evidence type="ECO:0000256" key="2">
    <source>
        <dbReference type="ARBA" id="ARBA00022490"/>
    </source>
</evidence>
<evidence type="ECO:0000256" key="10">
    <source>
        <dbReference type="RuleBase" id="RU363035"/>
    </source>
</evidence>
<dbReference type="InterPro" id="IPR015413">
    <property type="entry name" value="Methionyl/Leucyl_tRNA_Synth"/>
</dbReference>
<evidence type="ECO:0000259" key="13">
    <source>
        <dbReference type="Pfam" id="PF09334"/>
    </source>
</evidence>
<dbReference type="PRINTS" id="PR00985">
    <property type="entry name" value="TRNASYNTHLEU"/>
</dbReference>
<proteinExistence type="inferred from homology"/>
<feature type="short sequence motif" description="'HIGH' region" evidence="9">
    <location>
        <begin position="43"/>
        <end position="53"/>
    </location>
</feature>
<dbReference type="EMBL" id="SULG01000081">
    <property type="protein sequence ID" value="TLD40771.1"/>
    <property type="molecule type" value="Genomic_DNA"/>
</dbReference>
<comment type="subcellular location">
    <subcellularLocation>
        <location evidence="9">Cytoplasm</location>
    </subcellularLocation>
</comment>
<organism evidence="15 16">
    <name type="scientific">Candidatus Jettenia ecosi</name>
    <dbReference type="NCBI Taxonomy" id="2494326"/>
    <lineage>
        <taxon>Bacteria</taxon>
        <taxon>Pseudomonadati</taxon>
        <taxon>Planctomycetota</taxon>
        <taxon>Candidatus Brocadiia</taxon>
        <taxon>Candidatus Brocadiales</taxon>
        <taxon>Candidatus Brocadiaceae</taxon>
        <taxon>Candidatus Jettenia</taxon>
    </lineage>
</organism>
<dbReference type="InterPro" id="IPR002302">
    <property type="entry name" value="Leu-tRNA-ligase"/>
</dbReference>
<feature type="short sequence motif" description="'KMSKS' region" evidence="9">
    <location>
        <begin position="583"/>
        <end position="587"/>
    </location>
</feature>
<evidence type="ECO:0000256" key="4">
    <source>
        <dbReference type="ARBA" id="ARBA00022741"/>
    </source>
</evidence>
<gene>
    <name evidence="9" type="primary">leuS</name>
    <name evidence="15" type="ORF">JETT_2962</name>
</gene>
<dbReference type="Proteomes" id="UP000319783">
    <property type="component" value="Unassembled WGS sequence"/>
</dbReference>
<evidence type="ECO:0000259" key="11">
    <source>
        <dbReference type="Pfam" id="PF00133"/>
    </source>
</evidence>
<dbReference type="Gene3D" id="1.10.730.10">
    <property type="entry name" value="Isoleucyl-tRNA Synthetase, Domain 1"/>
    <property type="match status" value="1"/>
</dbReference>
<comment type="similarity">
    <text evidence="1 9 10">Belongs to the class-I aminoacyl-tRNA synthetase family.</text>
</comment>
<keyword evidence="2 9" id="KW-0963">Cytoplasm</keyword>
<dbReference type="Pfam" id="PF13603">
    <property type="entry name" value="tRNA-synt_1_2"/>
    <property type="match status" value="1"/>
</dbReference>
<keyword evidence="4 9" id="KW-0547">Nucleotide-binding</keyword>
<dbReference type="FunFam" id="3.40.50.620:FF:000056">
    <property type="entry name" value="Leucine--tRNA ligase"/>
    <property type="match status" value="1"/>
</dbReference>
<name>A0A533QDL5_9BACT</name>
<dbReference type="Pfam" id="PF00133">
    <property type="entry name" value="tRNA-synt_1"/>
    <property type="match status" value="1"/>
</dbReference>
<feature type="domain" description="Methionyl/Leucyl tRNA synthetase" evidence="13">
    <location>
        <begin position="41"/>
        <end position="182"/>
    </location>
</feature>
<dbReference type="NCBIfam" id="TIGR00396">
    <property type="entry name" value="leuS_bact"/>
    <property type="match status" value="1"/>
</dbReference>
<evidence type="ECO:0000256" key="7">
    <source>
        <dbReference type="ARBA" id="ARBA00023146"/>
    </source>
</evidence>
<accession>A0A533QDL5</accession>
<feature type="domain" description="Aminoacyl-tRNA synthetase class Ia" evidence="11">
    <location>
        <begin position="422"/>
        <end position="622"/>
    </location>
</feature>
<dbReference type="InterPro" id="IPR001412">
    <property type="entry name" value="aa-tRNA-synth_I_CS"/>
</dbReference>
<evidence type="ECO:0000256" key="1">
    <source>
        <dbReference type="ARBA" id="ARBA00005594"/>
    </source>
</evidence>
<dbReference type="HAMAP" id="MF_00049_B">
    <property type="entry name" value="Leu_tRNA_synth_B"/>
    <property type="match status" value="1"/>
</dbReference>
<dbReference type="Gene3D" id="3.10.20.590">
    <property type="match status" value="1"/>
</dbReference>
<dbReference type="SUPFAM" id="SSF50677">
    <property type="entry name" value="ValRS/IleRS/LeuRS editing domain"/>
    <property type="match status" value="1"/>
</dbReference>
<dbReference type="GO" id="GO:0005524">
    <property type="term" value="F:ATP binding"/>
    <property type="evidence" value="ECO:0007669"/>
    <property type="project" value="UniProtKB-UniRule"/>
</dbReference>
<evidence type="ECO:0000259" key="12">
    <source>
        <dbReference type="Pfam" id="PF08264"/>
    </source>
</evidence>
<evidence type="ECO:0000256" key="8">
    <source>
        <dbReference type="ARBA" id="ARBA00047469"/>
    </source>
</evidence>
<dbReference type="FunFam" id="1.10.730.10:FF:000011">
    <property type="entry name" value="Leucine--tRNA ligase chloroplastic/mitochondrial"/>
    <property type="match status" value="1"/>
</dbReference>
<evidence type="ECO:0000256" key="3">
    <source>
        <dbReference type="ARBA" id="ARBA00022598"/>
    </source>
</evidence>
<feature type="domain" description="Leucyl-tRNA synthetase editing" evidence="14">
    <location>
        <begin position="223"/>
        <end position="408"/>
    </location>
</feature>
<dbReference type="SUPFAM" id="SSF47323">
    <property type="entry name" value="Anticodon-binding domain of a subclass of class I aminoacyl-tRNA synthetases"/>
    <property type="match status" value="1"/>
</dbReference>
<dbReference type="CDD" id="cd07958">
    <property type="entry name" value="Anticodon_Ia_Leu_BEm"/>
    <property type="match status" value="1"/>
</dbReference>
<comment type="catalytic activity">
    <reaction evidence="8 9">
        <text>tRNA(Leu) + L-leucine + ATP = L-leucyl-tRNA(Leu) + AMP + diphosphate</text>
        <dbReference type="Rhea" id="RHEA:11688"/>
        <dbReference type="Rhea" id="RHEA-COMP:9613"/>
        <dbReference type="Rhea" id="RHEA-COMP:9622"/>
        <dbReference type="ChEBI" id="CHEBI:30616"/>
        <dbReference type="ChEBI" id="CHEBI:33019"/>
        <dbReference type="ChEBI" id="CHEBI:57427"/>
        <dbReference type="ChEBI" id="CHEBI:78442"/>
        <dbReference type="ChEBI" id="CHEBI:78494"/>
        <dbReference type="ChEBI" id="CHEBI:456215"/>
        <dbReference type="EC" id="6.1.1.4"/>
    </reaction>
</comment>
<dbReference type="InterPro" id="IPR025709">
    <property type="entry name" value="Leu_tRNA-synth_edit"/>
</dbReference>
<reference evidence="15 16" key="1">
    <citation type="submission" date="2019-04" db="EMBL/GenBank/DDBJ databases">
        <title>Genome of a novel bacterium Candidatus Jettenia ecosi reconstructed from metagenome of an anammox bioreactor.</title>
        <authorList>
            <person name="Mardanov A.V."/>
            <person name="Beletsky A.V."/>
            <person name="Ravin N.V."/>
            <person name="Botchkova E.A."/>
            <person name="Litti Y.V."/>
            <person name="Nozhevnikova A.N."/>
        </authorList>
    </citation>
    <scope>NUCLEOTIDE SEQUENCE [LARGE SCALE GENOMIC DNA]</scope>
    <source>
        <strain evidence="15">J2</strain>
    </source>
</reference>
<dbReference type="EC" id="6.1.1.4" evidence="9"/>
<dbReference type="Pfam" id="PF09334">
    <property type="entry name" value="tRNA-synt_1g"/>
    <property type="match status" value="1"/>
</dbReference>
<dbReference type="PANTHER" id="PTHR43740:SF2">
    <property type="entry name" value="LEUCINE--TRNA LIGASE, MITOCHONDRIAL"/>
    <property type="match status" value="1"/>
</dbReference>
<evidence type="ECO:0000256" key="5">
    <source>
        <dbReference type="ARBA" id="ARBA00022840"/>
    </source>
</evidence>
<dbReference type="InterPro" id="IPR009008">
    <property type="entry name" value="Val/Leu/Ile-tRNA-synth_edit"/>
</dbReference>
<dbReference type="CDD" id="cd00812">
    <property type="entry name" value="LeuRS_core"/>
    <property type="match status" value="1"/>
</dbReference>
<dbReference type="InterPro" id="IPR009080">
    <property type="entry name" value="tRNAsynth_Ia_anticodon-bd"/>
</dbReference>
<keyword evidence="3 9" id="KW-0436">Ligase</keyword>
<dbReference type="GO" id="GO:0006429">
    <property type="term" value="P:leucyl-tRNA aminoacylation"/>
    <property type="evidence" value="ECO:0007669"/>
    <property type="project" value="UniProtKB-UniRule"/>
</dbReference>
<protein>
    <recommendedName>
        <fullName evidence="9">Leucine--tRNA ligase</fullName>
        <ecNumber evidence="9">6.1.1.4</ecNumber>
    </recommendedName>
    <alternativeName>
        <fullName evidence="9">Leucyl-tRNA synthetase</fullName>
        <shortName evidence="9">LeuRS</shortName>
    </alternativeName>
</protein>
<dbReference type="InterPro" id="IPR002300">
    <property type="entry name" value="aa-tRNA-synth_Ia"/>
</dbReference>
<dbReference type="PANTHER" id="PTHR43740">
    <property type="entry name" value="LEUCYL-TRNA SYNTHETASE"/>
    <property type="match status" value="1"/>
</dbReference>
<dbReference type="AlphaFoldDB" id="A0A533QDL5"/>
<dbReference type="GO" id="GO:0005829">
    <property type="term" value="C:cytosol"/>
    <property type="evidence" value="ECO:0007669"/>
    <property type="project" value="TreeGrafter"/>
</dbReference>
<keyword evidence="5 9" id="KW-0067">ATP-binding</keyword>
<dbReference type="GO" id="GO:0004823">
    <property type="term" value="F:leucine-tRNA ligase activity"/>
    <property type="evidence" value="ECO:0007669"/>
    <property type="project" value="UniProtKB-UniRule"/>
</dbReference>
<keyword evidence="7 9" id="KW-0030">Aminoacyl-tRNA synthetase</keyword>
<evidence type="ECO:0000313" key="16">
    <source>
        <dbReference type="Proteomes" id="UP000319783"/>
    </source>
</evidence>
<keyword evidence="6 9" id="KW-0648">Protein biosynthesis</keyword>
<feature type="binding site" evidence="9">
    <location>
        <position position="586"/>
    </location>
    <ligand>
        <name>ATP</name>
        <dbReference type="ChEBI" id="CHEBI:30616"/>
    </ligand>
</feature>
<comment type="caution">
    <text evidence="15">The sequence shown here is derived from an EMBL/GenBank/DDBJ whole genome shotgun (WGS) entry which is preliminary data.</text>
</comment>
<dbReference type="InterPro" id="IPR014729">
    <property type="entry name" value="Rossmann-like_a/b/a_fold"/>
</dbReference>
<dbReference type="GO" id="GO:0002161">
    <property type="term" value="F:aminoacyl-tRNA deacylase activity"/>
    <property type="evidence" value="ECO:0007669"/>
    <property type="project" value="InterPro"/>
</dbReference>
<dbReference type="PROSITE" id="PS00178">
    <property type="entry name" value="AA_TRNA_LIGASE_I"/>
    <property type="match status" value="1"/>
</dbReference>
<dbReference type="InterPro" id="IPR013155">
    <property type="entry name" value="M/V/L/I-tRNA-synth_anticd-bd"/>
</dbReference>
<evidence type="ECO:0000313" key="15">
    <source>
        <dbReference type="EMBL" id="TLD40771.1"/>
    </source>
</evidence>
<feature type="domain" description="Methionyl/Valyl/Leucyl/Isoleucyl-tRNA synthetase anticodon-binding" evidence="12">
    <location>
        <begin position="666"/>
        <end position="792"/>
    </location>
</feature>
<dbReference type="SUPFAM" id="SSF52374">
    <property type="entry name" value="Nucleotidylyl transferase"/>
    <property type="match status" value="1"/>
</dbReference>
<dbReference type="Gene3D" id="3.40.50.620">
    <property type="entry name" value="HUPs"/>
    <property type="match status" value="2"/>
</dbReference>
<evidence type="ECO:0000256" key="6">
    <source>
        <dbReference type="ARBA" id="ARBA00022917"/>
    </source>
</evidence>